<dbReference type="InterPro" id="IPR000210">
    <property type="entry name" value="BTB/POZ_dom"/>
</dbReference>
<feature type="non-terminal residue" evidence="2">
    <location>
        <position position="187"/>
    </location>
</feature>
<organism evidence="2 3">
    <name type="scientific">Trametes coccinea (strain BRFM310)</name>
    <name type="common">Pycnoporus coccineus</name>
    <dbReference type="NCBI Taxonomy" id="1353009"/>
    <lineage>
        <taxon>Eukaryota</taxon>
        <taxon>Fungi</taxon>
        <taxon>Dikarya</taxon>
        <taxon>Basidiomycota</taxon>
        <taxon>Agaricomycotina</taxon>
        <taxon>Agaricomycetes</taxon>
        <taxon>Polyporales</taxon>
        <taxon>Polyporaceae</taxon>
        <taxon>Trametes</taxon>
    </lineage>
</organism>
<evidence type="ECO:0000313" key="2">
    <source>
        <dbReference type="EMBL" id="OSD00794.1"/>
    </source>
</evidence>
<dbReference type="EMBL" id="KZ084116">
    <property type="protein sequence ID" value="OSD00794.1"/>
    <property type="molecule type" value="Genomic_DNA"/>
</dbReference>
<accession>A0A1Y2IJJ0</accession>
<dbReference type="Gene3D" id="3.30.710.10">
    <property type="entry name" value="Potassium Channel Kv1.1, Chain A"/>
    <property type="match status" value="1"/>
</dbReference>
<dbReference type="AlphaFoldDB" id="A0A1Y2IJJ0"/>
<dbReference type="Pfam" id="PF00651">
    <property type="entry name" value="BTB"/>
    <property type="match status" value="1"/>
</dbReference>
<keyword evidence="3" id="KW-1185">Reference proteome</keyword>
<dbReference type="Proteomes" id="UP000193067">
    <property type="component" value="Unassembled WGS sequence"/>
</dbReference>
<name>A0A1Y2IJJ0_TRAC3</name>
<protein>
    <recommendedName>
        <fullName evidence="1">BTB domain-containing protein</fullName>
    </recommendedName>
</protein>
<proteinExistence type="predicted"/>
<dbReference type="OrthoDB" id="3204157at2759"/>
<feature type="domain" description="BTB" evidence="1">
    <location>
        <begin position="11"/>
        <end position="110"/>
    </location>
</feature>
<feature type="non-terminal residue" evidence="2">
    <location>
        <position position="1"/>
    </location>
</feature>
<evidence type="ECO:0000313" key="3">
    <source>
        <dbReference type="Proteomes" id="UP000193067"/>
    </source>
</evidence>
<evidence type="ECO:0000259" key="1">
    <source>
        <dbReference type="Pfam" id="PF00651"/>
    </source>
</evidence>
<reference evidence="2 3" key="1">
    <citation type="journal article" date="2015" name="Biotechnol. Biofuels">
        <title>Enhanced degradation of softwood versus hardwood by the white-rot fungus Pycnoporus coccineus.</title>
        <authorList>
            <person name="Couturier M."/>
            <person name="Navarro D."/>
            <person name="Chevret D."/>
            <person name="Henrissat B."/>
            <person name="Piumi F."/>
            <person name="Ruiz-Duenas F.J."/>
            <person name="Martinez A.T."/>
            <person name="Grigoriev I.V."/>
            <person name="Riley R."/>
            <person name="Lipzen A."/>
            <person name="Berrin J.G."/>
            <person name="Master E.R."/>
            <person name="Rosso M.N."/>
        </authorList>
    </citation>
    <scope>NUCLEOTIDE SEQUENCE [LARGE SCALE GENOMIC DNA]</scope>
    <source>
        <strain evidence="2 3">BRFM310</strain>
    </source>
</reference>
<dbReference type="InterPro" id="IPR011333">
    <property type="entry name" value="SKP1/BTB/POZ_sf"/>
</dbReference>
<sequence>RDPSLWYLDGNVVLVAQAVAFRVHCGVLARHSYVFSSWFSSPVLLGPEWLDGVPIVRLKPTDTAHDLRQALLAVSLYDPTRLTFSIVAGLRRFALAYGMPALVDATRYLLSPTFPFDVLEWDEPSPRRLSFDLGPDQAIEAYNLAKMADDGHIFAAVYHCAQLPDDVLRRGSRRADGTPETLTDADL</sequence>
<gene>
    <name evidence="2" type="ORF">PYCCODRAFT_1340728</name>
</gene>
<dbReference type="SUPFAM" id="SSF54695">
    <property type="entry name" value="POZ domain"/>
    <property type="match status" value="1"/>
</dbReference>